<dbReference type="Proteomes" id="UP001278766">
    <property type="component" value="Unassembled WGS sequence"/>
</dbReference>
<sequence>MAPRSSLHLAISLLLCLLLGTPSQARKVTRSMPPPLYTGDFGDCLAGESLVALTRFDVAYDAGNKTLAFHLDGTSNVQNEFVMLHLSIDGCKAELHYHPIPSRLQNGEVDANMPSLCPLSSAPITASTVLPMAAQSIGDLSQFPFNLPDYEGSAKLQIYTNPPNKNEIGCVQAALTNGRTLSHPDVIAPVLGALTLVAMLASFLTAAYGISVPHMRMHHAHSLSVLVVFETLQTVFFSGALAVDWPPVLVAWWSNFAWSAGLIYAPAMVRCINAFTGVAGGAAEVGSGLPSRTYARALAEEISDGAGQGTAFNSSFFSDYTWSGSPVAPGLPLPGTWTGFPAILSAINLPTADLFMVGLIWFLIAIGLVVLAITGFKGLLEALVSAKRIEEDRLAYFRGHWTGYLGHALQRTLIIAFFVIMTLSMLQFTMRQAIGPVAIAAVAFVLVLFGITALGAIGYKTRTRDSKLEVSSDRVVCYHKKMLGGIPGLALIWDSKVKRHNLEVRPIFIIPFFRVGHAEDPTQPSVHQDKAFISKFGWLTARYRRTRWWFLAYHLGYLFCRAALLGGGWQSPHAQIYGVLVVDILNFIVAASLAPFEGVRNTVMGVWILSICKIITTGISTAFLPESNTDRSQAAAFGIAIIVIQALTVAALLILIILSAISSFLSLMRNREVMDPDWLEPVRVRYFTDMETKARETLFDHDTESPAPAPAPAPTRGFSVLSIQRRPKIEDEDEETAAAALELNPTTPDDDSSTENQLRARRSSRGSHSHSRAGSVNPRLSTGSLPRAARPYRQSWSSQDFRGQQQRQSSLGCGRPDSEILTDRLSGLTCVVTDCDASSSWGDLGGGGGGGGGGKPPRSSRGSLVAPSSVSRSSSVSSASWRLSRESFSSHGDGRRPPTALPEAPEPPE</sequence>
<evidence type="ECO:0000256" key="5">
    <source>
        <dbReference type="ARBA" id="ARBA00022989"/>
    </source>
</evidence>
<dbReference type="InterPro" id="IPR040241">
    <property type="entry name" value="TRP_Flc/Pkd2-like"/>
</dbReference>
<dbReference type="RefSeq" id="XP_062661728.1">
    <property type="nucleotide sequence ID" value="XM_062801514.1"/>
</dbReference>
<evidence type="ECO:0000313" key="12">
    <source>
        <dbReference type="Proteomes" id="UP001278766"/>
    </source>
</evidence>
<dbReference type="PANTHER" id="PTHR31145:SF7">
    <property type="entry name" value="TRP-LIKE ION CHANNEL"/>
    <property type="match status" value="1"/>
</dbReference>
<proteinExistence type="inferred from homology"/>
<feature type="region of interest" description="Disordered" evidence="7">
    <location>
        <begin position="740"/>
        <end position="819"/>
    </location>
</feature>
<protein>
    <recommendedName>
        <fullName evidence="10">ML-like domain-containing protein</fullName>
    </recommendedName>
</protein>
<feature type="transmembrane region" description="Helical" evidence="8">
    <location>
        <begin position="222"/>
        <end position="243"/>
    </location>
</feature>
<feature type="transmembrane region" description="Helical" evidence="8">
    <location>
        <begin position="575"/>
        <end position="594"/>
    </location>
</feature>
<feature type="transmembrane region" description="Helical" evidence="8">
    <location>
        <begin position="354"/>
        <end position="380"/>
    </location>
</feature>
<dbReference type="Pfam" id="PF06011">
    <property type="entry name" value="TRP"/>
    <property type="match status" value="1"/>
</dbReference>
<feature type="compositionally biased region" description="Low complexity" evidence="7">
    <location>
        <begin position="863"/>
        <end position="890"/>
    </location>
</feature>
<dbReference type="GO" id="GO:0055085">
    <property type="term" value="P:transmembrane transport"/>
    <property type="evidence" value="ECO:0007669"/>
    <property type="project" value="TreeGrafter"/>
</dbReference>
<evidence type="ECO:0000256" key="8">
    <source>
        <dbReference type="SAM" id="Phobius"/>
    </source>
</evidence>
<feature type="region of interest" description="Disordered" evidence="7">
    <location>
        <begin position="839"/>
        <end position="909"/>
    </location>
</feature>
<keyword evidence="6 8" id="KW-0472">Membrane</keyword>
<feature type="region of interest" description="Disordered" evidence="7">
    <location>
        <begin position="697"/>
        <end position="719"/>
    </location>
</feature>
<gene>
    <name evidence="11" type="ORF">B0H64DRAFT_353677</name>
</gene>
<evidence type="ECO:0000256" key="3">
    <source>
        <dbReference type="ARBA" id="ARBA00022692"/>
    </source>
</evidence>
<reference evidence="11" key="2">
    <citation type="submission" date="2023-06" db="EMBL/GenBank/DDBJ databases">
        <authorList>
            <consortium name="Lawrence Berkeley National Laboratory"/>
            <person name="Haridas S."/>
            <person name="Hensen N."/>
            <person name="Bonometti L."/>
            <person name="Westerberg I."/>
            <person name="Brannstrom I.O."/>
            <person name="Guillou S."/>
            <person name="Cros-Aarteil S."/>
            <person name="Calhoun S."/>
            <person name="Kuo A."/>
            <person name="Mondo S."/>
            <person name="Pangilinan J."/>
            <person name="Riley R."/>
            <person name="Labutti K."/>
            <person name="Andreopoulos B."/>
            <person name="Lipzen A."/>
            <person name="Chen C."/>
            <person name="Yanf M."/>
            <person name="Daum C."/>
            <person name="Ng V."/>
            <person name="Clum A."/>
            <person name="Steindorff A."/>
            <person name="Ohm R."/>
            <person name="Martin F."/>
            <person name="Silar P."/>
            <person name="Natvig D."/>
            <person name="Lalanne C."/>
            <person name="Gautier V."/>
            <person name="Ament-Velasquez S.L."/>
            <person name="Kruys A."/>
            <person name="Hutchinson M.I."/>
            <person name="Powell A.J."/>
            <person name="Barry K."/>
            <person name="Miller A.N."/>
            <person name="Grigoriev I.V."/>
            <person name="Debuchy R."/>
            <person name="Gladieux P."/>
            <person name="Thoren M.H."/>
            <person name="Johannesson H."/>
        </authorList>
    </citation>
    <scope>NUCLEOTIDE SEQUENCE</scope>
    <source>
        <strain evidence="11">CBS 168.71</strain>
    </source>
</reference>
<accession>A0AAE0HL27</accession>
<feature type="signal peptide" evidence="9">
    <location>
        <begin position="1"/>
        <end position="25"/>
    </location>
</feature>
<keyword evidence="12" id="KW-1185">Reference proteome</keyword>
<feature type="transmembrane region" description="Helical" evidence="8">
    <location>
        <begin position="548"/>
        <end position="569"/>
    </location>
</feature>
<evidence type="ECO:0000256" key="9">
    <source>
        <dbReference type="SAM" id="SignalP"/>
    </source>
</evidence>
<keyword evidence="3 8" id="KW-0812">Transmembrane</keyword>
<keyword evidence="4 9" id="KW-0732">Signal</keyword>
<feature type="chain" id="PRO_5041949478" description="ML-like domain-containing protein" evidence="9">
    <location>
        <begin position="26"/>
        <end position="909"/>
    </location>
</feature>
<evidence type="ECO:0000256" key="7">
    <source>
        <dbReference type="SAM" id="MobiDB-lite"/>
    </source>
</evidence>
<evidence type="ECO:0000256" key="6">
    <source>
        <dbReference type="ARBA" id="ARBA00023136"/>
    </source>
</evidence>
<comment type="caution">
    <text evidence="11">The sequence shown here is derived from an EMBL/GenBank/DDBJ whole genome shotgun (WGS) entry which is preliminary data.</text>
</comment>
<evidence type="ECO:0000259" key="10">
    <source>
        <dbReference type="SMART" id="SM01320"/>
    </source>
</evidence>
<organism evidence="11 12">
    <name type="scientific">Chaetomium fimeti</name>
    <dbReference type="NCBI Taxonomy" id="1854472"/>
    <lineage>
        <taxon>Eukaryota</taxon>
        <taxon>Fungi</taxon>
        <taxon>Dikarya</taxon>
        <taxon>Ascomycota</taxon>
        <taxon>Pezizomycotina</taxon>
        <taxon>Sordariomycetes</taxon>
        <taxon>Sordariomycetidae</taxon>
        <taxon>Sordariales</taxon>
        <taxon>Chaetomiaceae</taxon>
        <taxon>Chaetomium</taxon>
    </lineage>
</organism>
<feature type="transmembrane region" description="Helical" evidence="8">
    <location>
        <begin position="186"/>
        <end position="210"/>
    </location>
</feature>
<dbReference type="AlphaFoldDB" id="A0AAE0HL27"/>
<feature type="transmembrane region" description="Helical" evidence="8">
    <location>
        <begin position="401"/>
        <end position="421"/>
    </location>
</feature>
<dbReference type="InterPro" id="IPR010308">
    <property type="entry name" value="TRP_C"/>
</dbReference>
<feature type="domain" description="ML-like" evidence="10">
    <location>
        <begin position="34"/>
        <end position="182"/>
    </location>
</feature>
<dbReference type="GO" id="GO:0016020">
    <property type="term" value="C:membrane"/>
    <property type="evidence" value="ECO:0007669"/>
    <property type="project" value="UniProtKB-SubCell"/>
</dbReference>
<evidence type="ECO:0000256" key="4">
    <source>
        <dbReference type="ARBA" id="ARBA00022729"/>
    </source>
</evidence>
<feature type="transmembrane region" description="Helical" evidence="8">
    <location>
        <begin position="433"/>
        <end position="457"/>
    </location>
</feature>
<keyword evidence="5 8" id="KW-1133">Transmembrane helix</keyword>
<feature type="transmembrane region" description="Helical" evidence="8">
    <location>
        <begin position="636"/>
        <end position="661"/>
    </location>
</feature>
<evidence type="ECO:0000313" key="11">
    <source>
        <dbReference type="EMBL" id="KAK3298214.1"/>
    </source>
</evidence>
<feature type="transmembrane region" description="Helical" evidence="8">
    <location>
        <begin position="606"/>
        <end position="624"/>
    </location>
</feature>
<reference evidence="11" key="1">
    <citation type="journal article" date="2023" name="Mol. Phylogenet. Evol.">
        <title>Genome-scale phylogeny and comparative genomics of the fungal order Sordariales.</title>
        <authorList>
            <person name="Hensen N."/>
            <person name="Bonometti L."/>
            <person name="Westerberg I."/>
            <person name="Brannstrom I.O."/>
            <person name="Guillou S."/>
            <person name="Cros-Aarteil S."/>
            <person name="Calhoun S."/>
            <person name="Haridas S."/>
            <person name="Kuo A."/>
            <person name="Mondo S."/>
            <person name="Pangilinan J."/>
            <person name="Riley R."/>
            <person name="LaButti K."/>
            <person name="Andreopoulos B."/>
            <person name="Lipzen A."/>
            <person name="Chen C."/>
            <person name="Yan M."/>
            <person name="Daum C."/>
            <person name="Ng V."/>
            <person name="Clum A."/>
            <person name="Steindorff A."/>
            <person name="Ohm R.A."/>
            <person name="Martin F."/>
            <person name="Silar P."/>
            <person name="Natvig D.O."/>
            <person name="Lalanne C."/>
            <person name="Gautier V."/>
            <person name="Ament-Velasquez S.L."/>
            <person name="Kruys A."/>
            <person name="Hutchinson M.I."/>
            <person name="Powell A.J."/>
            <person name="Barry K."/>
            <person name="Miller A.N."/>
            <person name="Grigoriev I.V."/>
            <person name="Debuchy R."/>
            <person name="Gladieux P."/>
            <person name="Hiltunen Thoren M."/>
            <person name="Johannesson H."/>
        </authorList>
    </citation>
    <scope>NUCLEOTIDE SEQUENCE</scope>
    <source>
        <strain evidence="11">CBS 168.71</strain>
    </source>
</reference>
<evidence type="ECO:0000256" key="2">
    <source>
        <dbReference type="ARBA" id="ARBA00010642"/>
    </source>
</evidence>
<dbReference type="SMART" id="SM01320">
    <property type="entry name" value="TRP_N"/>
    <property type="match status" value="1"/>
</dbReference>
<dbReference type="PANTHER" id="PTHR31145">
    <property type="entry name" value="INTEGRAL MEMBRANE PROTEIN (AFU_ORTHOLOGUE AFUA_7G01610)"/>
    <property type="match status" value="1"/>
</dbReference>
<dbReference type="EMBL" id="JAUEPN010000002">
    <property type="protein sequence ID" value="KAK3298214.1"/>
    <property type="molecule type" value="Genomic_DNA"/>
</dbReference>
<dbReference type="GeneID" id="87838462"/>
<dbReference type="GO" id="GO:0009272">
    <property type="term" value="P:fungal-type cell wall biogenesis"/>
    <property type="evidence" value="ECO:0007669"/>
    <property type="project" value="TreeGrafter"/>
</dbReference>
<feature type="compositionally biased region" description="Gly residues" evidence="7">
    <location>
        <begin position="843"/>
        <end position="855"/>
    </location>
</feature>
<dbReference type="Pfam" id="PF14558">
    <property type="entry name" value="TRP_N"/>
    <property type="match status" value="1"/>
</dbReference>
<evidence type="ECO:0000256" key="1">
    <source>
        <dbReference type="ARBA" id="ARBA00004141"/>
    </source>
</evidence>
<dbReference type="InterPro" id="IPR032800">
    <property type="entry name" value="TRP_N"/>
</dbReference>
<name>A0AAE0HL27_9PEZI</name>
<feature type="compositionally biased region" description="Polar residues" evidence="7">
    <location>
        <begin position="794"/>
        <end position="811"/>
    </location>
</feature>
<feature type="compositionally biased region" description="Basic residues" evidence="7">
    <location>
        <begin position="759"/>
        <end position="771"/>
    </location>
</feature>
<comment type="subcellular location">
    <subcellularLocation>
        <location evidence="1">Membrane</location>
        <topology evidence="1">Multi-pass membrane protein</topology>
    </subcellularLocation>
</comment>
<comment type="similarity">
    <text evidence="2">Belongs to the transient receptor potential (TRP) ion channel family.</text>
</comment>